<evidence type="ECO:0000256" key="9">
    <source>
        <dbReference type="ARBA" id="ARBA00023242"/>
    </source>
</evidence>
<dbReference type="GO" id="GO:0003676">
    <property type="term" value="F:nucleic acid binding"/>
    <property type="evidence" value="ECO:0007669"/>
    <property type="project" value="InterPro"/>
</dbReference>
<dbReference type="SMART" id="SM00479">
    <property type="entry name" value="EXOIII"/>
    <property type="match status" value="1"/>
</dbReference>
<proteinExistence type="inferred from homology"/>
<dbReference type="InterPro" id="IPR047021">
    <property type="entry name" value="REXO1/3/4-like"/>
</dbReference>
<dbReference type="Proteomes" id="UP000790833">
    <property type="component" value="Unassembled WGS sequence"/>
</dbReference>
<dbReference type="InterPro" id="IPR013520">
    <property type="entry name" value="Ribonucl_H"/>
</dbReference>
<dbReference type="GO" id="GO:0005634">
    <property type="term" value="C:nucleus"/>
    <property type="evidence" value="ECO:0007669"/>
    <property type="project" value="UniProtKB-SubCell"/>
</dbReference>
<dbReference type="InterPro" id="IPR012337">
    <property type="entry name" value="RNaseH-like_sf"/>
</dbReference>
<feature type="domain" description="Exonuclease" evidence="13">
    <location>
        <begin position="367"/>
        <end position="524"/>
    </location>
</feature>
<keyword evidence="8 14" id="KW-0269">Exonuclease</keyword>
<keyword evidence="9" id="KW-0539">Nucleus</keyword>
<dbReference type="AlphaFoldDB" id="A0A9P8AGD7"/>
<evidence type="ECO:0000256" key="8">
    <source>
        <dbReference type="ARBA" id="ARBA00022839"/>
    </source>
</evidence>
<gene>
    <name evidence="14" type="primary">REX3</name>
    <name evidence="14" type="ORF">KQ657_003623</name>
</gene>
<dbReference type="PANTHER" id="PTHR12801:SF118">
    <property type="entry name" value="RNA EXONUCLEASE 3"/>
    <property type="match status" value="1"/>
</dbReference>
<dbReference type="SUPFAM" id="SSF53098">
    <property type="entry name" value="Ribonuclease H-like"/>
    <property type="match status" value="1"/>
</dbReference>
<name>A0A9P8AGD7_9ASCO</name>
<comment type="function">
    <text evidence="10">3' to 5' exoribonuclease required for proper 3' end maturation of MRP RNA and of the U5L snRNA.</text>
</comment>
<dbReference type="GO" id="GO:0004527">
    <property type="term" value="F:exonuclease activity"/>
    <property type="evidence" value="ECO:0007669"/>
    <property type="project" value="UniProtKB-KW"/>
</dbReference>
<dbReference type="InterPro" id="IPR034922">
    <property type="entry name" value="REX1-like_exo"/>
</dbReference>
<evidence type="ECO:0000256" key="4">
    <source>
        <dbReference type="ARBA" id="ARBA00022490"/>
    </source>
</evidence>
<dbReference type="GO" id="GO:0005737">
    <property type="term" value="C:cytoplasm"/>
    <property type="evidence" value="ECO:0007669"/>
    <property type="project" value="UniProtKB-SubCell"/>
</dbReference>
<dbReference type="GeneID" id="66116997"/>
<reference evidence="14" key="1">
    <citation type="submission" date="2021-03" db="EMBL/GenBank/DDBJ databases">
        <authorList>
            <person name="Palmer J.M."/>
        </authorList>
    </citation>
    <scope>NUCLEOTIDE SEQUENCE</scope>
    <source>
        <strain evidence="14">ARV_011</strain>
    </source>
</reference>
<sequence length="530" mass="60875">MFRFKNGYFSKVDCPKVTRNEKCNLLGCIFKHPQDKELTLRKRPTDSQDDNIVHKKADIKSDKTPESEPEKENDIKFLIPKQISHILISRAQRIHNVKLLVELYRSTSATPNKQALQKEYDIITNSRSIETYQNSVDKLLGKESGSKLPFHDPKHILPKAIVGSGAPAMLPERRKFIELMVESIKKSDPSCKTPISKAIDEEFKIAVESSSSTYKQHIKRKLYELQHPEKAKNNATLGIVIKDDIYWKYLNEVVIPVKKLAQFGYIMEIPKPLDEVKDERICRRCKNDFKLSEVTNKVQCHYHPGKFYKVSKNLRRYDCCGGESMDDTCTVGEHHVFYWDNPEEMNHAIPFKKTKDFLAVKNSASFKCLGVDCEMGFTSMGFELLRITAIDFFSGEEVLDLLVKPKGQVLDLNTKWSGIARIEESAMDFNALIELLGEIMDQQTILIGHGLENDMNTMRLIHDRIIDTAVLYPPHKATPTFRYSLKQLSFEYLGRTIQSGEHDSGEDALSAIDIVKHFLRKSIEQDIRNQ</sequence>
<comment type="similarity">
    <text evidence="3">Belongs to the REXO1/REXO3 family.</text>
</comment>
<keyword evidence="15" id="KW-1185">Reference proteome</keyword>
<feature type="region of interest" description="Disordered" evidence="12">
    <location>
        <begin position="42"/>
        <end position="72"/>
    </location>
</feature>
<evidence type="ECO:0000259" key="13">
    <source>
        <dbReference type="SMART" id="SM00479"/>
    </source>
</evidence>
<evidence type="ECO:0000256" key="6">
    <source>
        <dbReference type="ARBA" id="ARBA00022722"/>
    </source>
</evidence>
<organism evidence="14 15">
    <name type="scientific">Scheffersomyces spartinae</name>
    <dbReference type="NCBI Taxonomy" id="45513"/>
    <lineage>
        <taxon>Eukaryota</taxon>
        <taxon>Fungi</taxon>
        <taxon>Dikarya</taxon>
        <taxon>Ascomycota</taxon>
        <taxon>Saccharomycotina</taxon>
        <taxon>Pichiomycetes</taxon>
        <taxon>Debaryomycetaceae</taxon>
        <taxon>Scheffersomyces</taxon>
    </lineage>
</organism>
<dbReference type="RefSeq" id="XP_043046827.1">
    <property type="nucleotide sequence ID" value="XM_043194326.1"/>
</dbReference>
<evidence type="ECO:0000313" key="15">
    <source>
        <dbReference type="Proteomes" id="UP000790833"/>
    </source>
</evidence>
<dbReference type="PANTHER" id="PTHR12801">
    <property type="entry name" value="RNA EXONUCLEASE REXO1 / RECO3 FAMILY MEMBER-RELATED"/>
    <property type="match status" value="1"/>
</dbReference>
<keyword evidence="6" id="KW-0540">Nuclease</keyword>
<keyword evidence="7" id="KW-0378">Hydrolase</keyword>
<evidence type="ECO:0000256" key="2">
    <source>
        <dbReference type="ARBA" id="ARBA00004496"/>
    </source>
</evidence>
<dbReference type="CDD" id="cd06145">
    <property type="entry name" value="REX1_like"/>
    <property type="match status" value="1"/>
</dbReference>
<comment type="subcellular location">
    <subcellularLocation>
        <location evidence="2">Cytoplasm</location>
    </subcellularLocation>
    <subcellularLocation>
        <location evidence="1">Nucleus</location>
    </subcellularLocation>
</comment>
<dbReference type="GO" id="GO:0010629">
    <property type="term" value="P:negative regulation of gene expression"/>
    <property type="evidence" value="ECO:0007669"/>
    <property type="project" value="UniProtKB-ARBA"/>
</dbReference>
<evidence type="ECO:0000313" key="14">
    <source>
        <dbReference type="EMBL" id="KAG7191272.1"/>
    </source>
</evidence>
<protein>
    <recommendedName>
        <fullName evidence="11">RNA exonuclease 3</fullName>
    </recommendedName>
</protein>
<evidence type="ECO:0000256" key="7">
    <source>
        <dbReference type="ARBA" id="ARBA00022801"/>
    </source>
</evidence>
<dbReference type="EMBL" id="JAHMUF010000038">
    <property type="protein sequence ID" value="KAG7191272.1"/>
    <property type="molecule type" value="Genomic_DNA"/>
</dbReference>
<dbReference type="Gene3D" id="3.30.420.10">
    <property type="entry name" value="Ribonuclease H-like superfamily/Ribonuclease H"/>
    <property type="match status" value="1"/>
</dbReference>
<evidence type="ECO:0000256" key="11">
    <source>
        <dbReference type="ARBA" id="ARBA00039985"/>
    </source>
</evidence>
<evidence type="ECO:0000256" key="12">
    <source>
        <dbReference type="SAM" id="MobiDB-lite"/>
    </source>
</evidence>
<evidence type="ECO:0000256" key="3">
    <source>
        <dbReference type="ARBA" id="ARBA00006357"/>
    </source>
</evidence>
<evidence type="ECO:0000256" key="10">
    <source>
        <dbReference type="ARBA" id="ARBA00037201"/>
    </source>
</evidence>
<comment type="caution">
    <text evidence="14">The sequence shown here is derived from an EMBL/GenBank/DDBJ whole genome shotgun (WGS) entry which is preliminary data.</text>
</comment>
<dbReference type="GO" id="GO:0006364">
    <property type="term" value="P:rRNA processing"/>
    <property type="evidence" value="ECO:0007669"/>
    <property type="project" value="UniProtKB-KW"/>
</dbReference>
<dbReference type="OrthoDB" id="3996471at2759"/>
<accession>A0A9P8AGD7</accession>
<evidence type="ECO:0000256" key="5">
    <source>
        <dbReference type="ARBA" id="ARBA00022552"/>
    </source>
</evidence>
<keyword evidence="4" id="KW-0963">Cytoplasm</keyword>
<evidence type="ECO:0000256" key="1">
    <source>
        <dbReference type="ARBA" id="ARBA00004123"/>
    </source>
</evidence>
<dbReference type="FunFam" id="3.30.420.10:FF:000031">
    <property type="entry name" value="RNA exonuclease 1"/>
    <property type="match status" value="1"/>
</dbReference>
<keyword evidence="5" id="KW-0698">rRNA processing</keyword>
<dbReference type="InterPro" id="IPR036397">
    <property type="entry name" value="RNaseH_sf"/>
</dbReference>